<evidence type="ECO:0000256" key="1">
    <source>
        <dbReference type="RuleBase" id="RU367065"/>
    </source>
</evidence>
<gene>
    <name evidence="2" type="ORF">GPUH_LOCUS17110</name>
</gene>
<keyword evidence="1" id="KW-0539">Nucleus</keyword>
<keyword evidence="1" id="KW-0690">Ribosome biogenesis</keyword>
<dbReference type="GO" id="GO:0030515">
    <property type="term" value="F:snoRNA binding"/>
    <property type="evidence" value="ECO:0007669"/>
    <property type="project" value="TreeGrafter"/>
</dbReference>
<dbReference type="GO" id="GO:0030686">
    <property type="term" value="C:90S preribosome"/>
    <property type="evidence" value="ECO:0007669"/>
    <property type="project" value="TreeGrafter"/>
</dbReference>
<reference evidence="2 3" key="2">
    <citation type="submission" date="2018-11" db="EMBL/GenBank/DDBJ databases">
        <authorList>
            <consortium name="Pathogen Informatics"/>
        </authorList>
    </citation>
    <scope>NUCLEOTIDE SEQUENCE [LARGE SCALE GENOMIC DNA]</scope>
</reference>
<dbReference type="PANTHER" id="PTHR13457:SF1">
    <property type="entry name" value="HEAT REPEAT-CONTAINING PROTEIN 1"/>
    <property type="match status" value="1"/>
</dbReference>
<dbReference type="Proteomes" id="UP000271098">
    <property type="component" value="Unassembled WGS sequence"/>
</dbReference>
<dbReference type="OrthoDB" id="31183at2759"/>
<sequence>MPKLTSPSYLKNHMPSDFEKFFVEMITVALSEGAHINTPLKIALSQLPVNVDFALSLLKPFTEQKTKKRDRSLCHWDCFKTEDCTQFESRRRFALEVLIANDSLQASAKLFQLLYEILKEAIVKQADDDSQYSQQLVINFIICLIKNPRGYKVTVNDLHLDTVVDIVRHTQSHRILRDCLNLLTCAVVVAPVSFLDQFQAIGKQADDDSQYLQQLVINFIIRLIKNPRGYKVTVNDLHLDTVVDIVRHTQSHRILRDCLNLLTCAVVVAPKKVLAHLMSVYTFMGDGLLKKDNDLTLSDPSFYDQIITTSRLFAASIADIPAHRRESILRAVARSTTSRYVLRVAFQFRNCTLALTYIASLLIAILQVILTSVSFPEYNLIISRSSS</sequence>
<dbReference type="WBParaSite" id="GPUH_0001713001-mRNA-1">
    <property type="protein sequence ID" value="GPUH_0001713001-mRNA-1"/>
    <property type="gene ID" value="GPUH_0001713001"/>
</dbReference>
<evidence type="ECO:0000313" key="4">
    <source>
        <dbReference type="WBParaSite" id="GPUH_0001713001-mRNA-1"/>
    </source>
</evidence>
<protein>
    <recommendedName>
        <fullName evidence="1">HEAT repeat-containing protein 1</fullName>
    </recommendedName>
</protein>
<comment type="subcellular location">
    <subcellularLocation>
        <location evidence="1">Nucleus</location>
        <location evidence="1">Nucleolus</location>
    </subcellularLocation>
</comment>
<proteinExistence type="inferred from homology"/>
<keyword evidence="3" id="KW-1185">Reference proteome</keyword>
<dbReference type="GO" id="GO:0034455">
    <property type="term" value="C:t-UTP complex"/>
    <property type="evidence" value="ECO:0007669"/>
    <property type="project" value="TreeGrafter"/>
</dbReference>
<keyword evidence="1" id="KW-0687">Ribonucleoprotein</keyword>
<accession>A0A183E817</accession>
<dbReference type="GO" id="GO:0032040">
    <property type="term" value="C:small-subunit processome"/>
    <property type="evidence" value="ECO:0007669"/>
    <property type="project" value="TreeGrafter"/>
</dbReference>
<dbReference type="PANTHER" id="PTHR13457">
    <property type="entry name" value="BAP28"/>
    <property type="match status" value="1"/>
</dbReference>
<comment type="similarity">
    <text evidence="1">Belongs to the HEATR1/UTP10 family.</text>
</comment>
<organism evidence="4">
    <name type="scientific">Gongylonema pulchrum</name>
    <dbReference type="NCBI Taxonomy" id="637853"/>
    <lineage>
        <taxon>Eukaryota</taxon>
        <taxon>Metazoa</taxon>
        <taxon>Ecdysozoa</taxon>
        <taxon>Nematoda</taxon>
        <taxon>Chromadorea</taxon>
        <taxon>Rhabditida</taxon>
        <taxon>Spirurina</taxon>
        <taxon>Spiruromorpha</taxon>
        <taxon>Spiruroidea</taxon>
        <taxon>Gongylonematidae</taxon>
        <taxon>Gongylonema</taxon>
    </lineage>
</organism>
<dbReference type="GO" id="GO:0000462">
    <property type="term" value="P:maturation of SSU-rRNA from tricistronic rRNA transcript (SSU-rRNA, 5.8S rRNA, LSU-rRNA)"/>
    <property type="evidence" value="ECO:0007669"/>
    <property type="project" value="TreeGrafter"/>
</dbReference>
<evidence type="ECO:0000313" key="3">
    <source>
        <dbReference type="Proteomes" id="UP000271098"/>
    </source>
</evidence>
<keyword evidence="1" id="KW-1133">Transmembrane helix</keyword>
<comment type="function">
    <text evidence="1">Involved in nucleolar processing of pre-18S ribosomal RNA.</text>
</comment>
<dbReference type="AlphaFoldDB" id="A0A183E817"/>
<dbReference type="EMBL" id="UYRT01084698">
    <property type="protein sequence ID" value="VDN29182.1"/>
    <property type="molecule type" value="Genomic_DNA"/>
</dbReference>
<keyword evidence="1" id="KW-0472">Membrane</keyword>
<dbReference type="GO" id="GO:0045943">
    <property type="term" value="P:positive regulation of transcription by RNA polymerase I"/>
    <property type="evidence" value="ECO:0007669"/>
    <property type="project" value="TreeGrafter"/>
</dbReference>
<keyword evidence="1" id="KW-0812">Transmembrane</keyword>
<dbReference type="InterPro" id="IPR040191">
    <property type="entry name" value="UTP10"/>
</dbReference>
<evidence type="ECO:0000313" key="2">
    <source>
        <dbReference type="EMBL" id="VDN29182.1"/>
    </source>
</evidence>
<feature type="transmembrane region" description="Helical" evidence="1">
    <location>
        <begin position="354"/>
        <end position="375"/>
    </location>
</feature>
<name>A0A183E817_9BILA</name>
<reference evidence="4" key="1">
    <citation type="submission" date="2016-06" db="UniProtKB">
        <authorList>
            <consortium name="WormBaseParasite"/>
        </authorList>
    </citation>
    <scope>IDENTIFICATION</scope>
</reference>
<keyword evidence="1" id="KW-0698">rRNA processing</keyword>